<name>A0A0E0DBN5_9ORYZ</name>
<organism evidence="2">
    <name type="scientific">Oryza meridionalis</name>
    <dbReference type="NCBI Taxonomy" id="40149"/>
    <lineage>
        <taxon>Eukaryota</taxon>
        <taxon>Viridiplantae</taxon>
        <taxon>Streptophyta</taxon>
        <taxon>Embryophyta</taxon>
        <taxon>Tracheophyta</taxon>
        <taxon>Spermatophyta</taxon>
        <taxon>Magnoliopsida</taxon>
        <taxon>Liliopsida</taxon>
        <taxon>Poales</taxon>
        <taxon>Poaceae</taxon>
        <taxon>BOP clade</taxon>
        <taxon>Oryzoideae</taxon>
        <taxon>Oryzeae</taxon>
        <taxon>Oryzinae</taxon>
        <taxon>Oryza</taxon>
    </lineage>
</organism>
<sequence>MLHLRRCHRTTPSLPRESGSLAQVKRLLSVQTDMCAAWGQAEEQRRVPWPPSSSPTTTRRVPRASHIPY</sequence>
<dbReference type="HOGENOM" id="CLU_2780149_0_0_1"/>
<reference evidence="2" key="2">
    <citation type="submission" date="2018-05" db="EMBL/GenBank/DDBJ databases">
        <title>OmerRS3 (Oryza meridionalis Reference Sequence Version 3).</title>
        <authorList>
            <person name="Zhang J."/>
            <person name="Kudrna D."/>
            <person name="Lee S."/>
            <person name="Talag J."/>
            <person name="Welchert J."/>
            <person name="Wing R.A."/>
        </authorList>
    </citation>
    <scope>NUCLEOTIDE SEQUENCE [LARGE SCALE GENOMIC DNA]</scope>
    <source>
        <strain evidence="2">cv. OR44</strain>
    </source>
</reference>
<feature type="region of interest" description="Disordered" evidence="1">
    <location>
        <begin position="40"/>
        <end position="69"/>
    </location>
</feature>
<dbReference type="Gramene" id="OMERI04G04790.1">
    <property type="protein sequence ID" value="OMERI04G04790.1"/>
    <property type="gene ID" value="OMERI04G04790"/>
</dbReference>
<evidence type="ECO:0000256" key="1">
    <source>
        <dbReference type="SAM" id="MobiDB-lite"/>
    </source>
</evidence>
<protein>
    <submittedName>
        <fullName evidence="2">Uncharacterized protein</fullName>
    </submittedName>
</protein>
<proteinExistence type="predicted"/>
<evidence type="ECO:0000313" key="2">
    <source>
        <dbReference type="EnsemblPlants" id="OMERI04G04790.1"/>
    </source>
</evidence>
<accession>A0A0E0DBN5</accession>
<evidence type="ECO:0000313" key="3">
    <source>
        <dbReference type="Proteomes" id="UP000008021"/>
    </source>
</evidence>
<dbReference type="AlphaFoldDB" id="A0A0E0DBN5"/>
<dbReference type="EnsemblPlants" id="OMERI04G04790.1">
    <property type="protein sequence ID" value="OMERI04G04790.1"/>
    <property type="gene ID" value="OMERI04G04790"/>
</dbReference>
<reference evidence="2" key="1">
    <citation type="submission" date="2015-04" db="UniProtKB">
        <authorList>
            <consortium name="EnsemblPlants"/>
        </authorList>
    </citation>
    <scope>IDENTIFICATION</scope>
</reference>
<dbReference type="Proteomes" id="UP000008021">
    <property type="component" value="Chromosome 4"/>
</dbReference>
<keyword evidence="3" id="KW-1185">Reference proteome</keyword>